<evidence type="ECO:0000256" key="1">
    <source>
        <dbReference type="ARBA" id="ARBA00004123"/>
    </source>
</evidence>
<accession>A0AAP0R8P9</accession>
<dbReference type="GO" id="GO:0003677">
    <property type="term" value="F:DNA binding"/>
    <property type="evidence" value="ECO:0007669"/>
    <property type="project" value="TreeGrafter"/>
</dbReference>
<dbReference type="InterPro" id="IPR045144">
    <property type="entry name" value="TAF4"/>
</dbReference>
<dbReference type="Pfam" id="PF05236">
    <property type="entry name" value="TAF4"/>
    <property type="match status" value="1"/>
</dbReference>
<reference evidence="8 9" key="1">
    <citation type="journal article" date="2024" name="Plant J.">
        <title>Genome sequences and population genomics reveal climatic adaptation and genomic divergence between two closely related sweetgum species.</title>
        <authorList>
            <person name="Xu W.Q."/>
            <person name="Ren C.Q."/>
            <person name="Zhang X.Y."/>
            <person name="Comes H.P."/>
            <person name="Liu X.H."/>
            <person name="Li Y.G."/>
            <person name="Kettle C.J."/>
            <person name="Jalonen R."/>
            <person name="Gaisberger H."/>
            <person name="Ma Y.Z."/>
            <person name="Qiu Y.X."/>
        </authorList>
    </citation>
    <scope>NUCLEOTIDE SEQUENCE [LARGE SCALE GENOMIC DNA]</scope>
    <source>
        <strain evidence="8">Hangzhou</strain>
    </source>
</reference>
<keyword evidence="4" id="KW-0804">Transcription</keyword>
<evidence type="ECO:0000256" key="5">
    <source>
        <dbReference type="ARBA" id="ARBA00023242"/>
    </source>
</evidence>
<evidence type="ECO:0000313" key="9">
    <source>
        <dbReference type="Proteomes" id="UP001415857"/>
    </source>
</evidence>
<keyword evidence="5" id="KW-0539">Nucleus</keyword>
<comment type="subcellular location">
    <subcellularLocation>
        <location evidence="1">Nucleus</location>
    </subcellularLocation>
</comment>
<comment type="similarity">
    <text evidence="2">Belongs to the TAF4 family.</text>
</comment>
<evidence type="ECO:0000256" key="2">
    <source>
        <dbReference type="ARBA" id="ARBA00006178"/>
    </source>
</evidence>
<dbReference type="GO" id="GO:0005669">
    <property type="term" value="C:transcription factor TFIID complex"/>
    <property type="evidence" value="ECO:0007669"/>
    <property type="project" value="InterPro"/>
</dbReference>
<protein>
    <recommendedName>
        <fullName evidence="7">Transcription initiation factor TFIID component TAF4 C-terminal domain-containing protein</fullName>
    </recommendedName>
</protein>
<feature type="region of interest" description="Disordered" evidence="6">
    <location>
        <begin position="125"/>
        <end position="172"/>
    </location>
</feature>
<evidence type="ECO:0000256" key="3">
    <source>
        <dbReference type="ARBA" id="ARBA00023015"/>
    </source>
</evidence>
<evidence type="ECO:0000256" key="6">
    <source>
        <dbReference type="SAM" id="MobiDB-lite"/>
    </source>
</evidence>
<keyword evidence="9" id="KW-1185">Reference proteome</keyword>
<dbReference type="GO" id="GO:0006367">
    <property type="term" value="P:transcription initiation at RNA polymerase II promoter"/>
    <property type="evidence" value="ECO:0007669"/>
    <property type="project" value="TreeGrafter"/>
</dbReference>
<evidence type="ECO:0000256" key="4">
    <source>
        <dbReference type="ARBA" id="ARBA00023163"/>
    </source>
</evidence>
<feature type="region of interest" description="Disordered" evidence="6">
    <location>
        <begin position="55"/>
        <end position="93"/>
    </location>
</feature>
<dbReference type="PANTHER" id="PTHR15138:SF14">
    <property type="entry name" value="TRANSCRIPTION INITIATION FACTOR TFIID SUBUNIT 4"/>
    <property type="match status" value="1"/>
</dbReference>
<feature type="compositionally biased region" description="Basic and acidic residues" evidence="6">
    <location>
        <begin position="69"/>
        <end position="93"/>
    </location>
</feature>
<comment type="caution">
    <text evidence="8">The sequence shown here is derived from an EMBL/GenBank/DDBJ whole genome shotgun (WGS) entry which is preliminary data.</text>
</comment>
<dbReference type="PANTHER" id="PTHR15138">
    <property type="entry name" value="TRANSCRIPTION INITIATION FACTOR TFIID SUBUNIT 4"/>
    <property type="match status" value="1"/>
</dbReference>
<keyword evidence="3" id="KW-0805">Transcription regulation</keyword>
<feature type="compositionally biased region" description="Polar residues" evidence="6">
    <location>
        <begin position="132"/>
        <end position="154"/>
    </location>
</feature>
<feature type="domain" description="Transcription initiation factor TFIID component TAF4 C-terminal" evidence="7">
    <location>
        <begin position="1"/>
        <end position="216"/>
    </location>
</feature>
<proteinExistence type="inferred from homology"/>
<gene>
    <name evidence="8" type="ORF">L1049_025864</name>
</gene>
<sequence>MRGMISNLIRLSKQRVDTEKPRHRTLITSDVRKQILLMNRRAREEWERKQAELEKLRKISEPEGNTGTDGDKDKDEGRTKALKANKEEDDKMRTTAANVAARAAVGGDDMMSKWQLWAEQARQKREGVDAASVSQTGKDVTHKPSSTSGRSVMENQEAEKRGHSTGVSASGAVRKAGRNQVIIPQTRVARSISIKDIIAVLEREPQMLKSSLIYRLYERLHADAAAE</sequence>
<dbReference type="Proteomes" id="UP001415857">
    <property type="component" value="Unassembled WGS sequence"/>
</dbReference>
<dbReference type="InterPro" id="IPR007900">
    <property type="entry name" value="TAF4_C"/>
</dbReference>
<dbReference type="AlphaFoldDB" id="A0AAP0R8P9"/>
<name>A0AAP0R8P9_LIQFO</name>
<dbReference type="CDD" id="cd08045">
    <property type="entry name" value="HFD_TAF4"/>
    <property type="match status" value="1"/>
</dbReference>
<evidence type="ECO:0000313" key="8">
    <source>
        <dbReference type="EMBL" id="KAK9270286.1"/>
    </source>
</evidence>
<evidence type="ECO:0000259" key="7">
    <source>
        <dbReference type="Pfam" id="PF05236"/>
    </source>
</evidence>
<dbReference type="GO" id="GO:0016251">
    <property type="term" value="F:RNA polymerase II general transcription initiation factor activity"/>
    <property type="evidence" value="ECO:0007669"/>
    <property type="project" value="TreeGrafter"/>
</dbReference>
<organism evidence="8 9">
    <name type="scientific">Liquidambar formosana</name>
    <name type="common">Formosan gum</name>
    <dbReference type="NCBI Taxonomy" id="63359"/>
    <lineage>
        <taxon>Eukaryota</taxon>
        <taxon>Viridiplantae</taxon>
        <taxon>Streptophyta</taxon>
        <taxon>Embryophyta</taxon>
        <taxon>Tracheophyta</taxon>
        <taxon>Spermatophyta</taxon>
        <taxon>Magnoliopsida</taxon>
        <taxon>eudicotyledons</taxon>
        <taxon>Gunneridae</taxon>
        <taxon>Pentapetalae</taxon>
        <taxon>Saxifragales</taxon>
        <taxon>Altingiaceae</taxon>
        <taxon>Liquidambar</taxon>
    </lineage>
</organism>
<dbReference type="EMBL" id="JBBPBK010000014">
    <property type="protein sequence ID" value="KAK9270286.1"/>
    <property type="molecule type" value="Genomic_DNA"/>
</dbReference>